<keyword evidence="1" id="KW-0812">Transmembrane</keyword>
<feature type="transmembrane region" description="Helical" evidence="1">
    <location>
        <begin position="33"/>
        <end position="51"/>
    </location>
</feature>
<evidence type="ECO:0000313" key="3">
    <source>
        <dbReference type="Proteomes" id="UP001448207"/>
    </source>
</evidence>
<organism evidence="2 3">
    <name type="scientific">Phycomyces blakesleeanus</name>
    <dbReference type="NCBI Taxonomy" id="4837"/>
    <lineage>
        <taxon>Eukaryota</taxon>
        <taxon>Fungi</taxon>
        <taxon>Fungi incertae sedis</taxon>
        <taxon>Mucoromycota</taxon>
        <taxon>Mucoromycotina</taxon>
        <taxon>Mucoromycetes</taxon>
        <taxon>Mucorales</taxon>
        <taxon>Phycomycetaceae</taxon>
        <taxon>Phycomyces</taxon>
    </lineage>
</organism>
<dbReference type="Proteomes" id="UP001448207">
    <property type="component" value="Unassembled WGS sequence"/>
</dbReference>
<protein>
    <recommendedName>
        <fullName evidence="4">MARVEL domain-containing protein</fullName>
    </recommendedName>
</protein>
<keyword evidence="1" id="KW-0472">Membrane</keyword>
<sequence length="282" mass="32304">MYNQWAQPEIHNQPRMIHAKHAYTRKFCGCMSLRGGSGLACVFWLGINLYFSVLSFQYRSPLFSYLNHTALLIQAIICLIFAFASLIGLFSLFVNKPAVLRQSHRFIWMINILFIIDLFVNIILFGVQWPQFSSWCVSRSREILDDTITVDYSNGDNFTATYLPNVVGSDLYNCNKLWQDELKFGISIYVMIVLCYIYWALCLWSYTQKQMIVLHYELQAHAAIAAGLPEQMMNLKPGNNGEPMVPEDDGQRSLAQITRAFFSNIGTSKGRSRDDQSENTAV</sequence>
<feature type="transmembrane region" description="Helical" evidence="1">
    <location>
        <begin position="71"/>
        <end position="94"/>
    </location>
</feature>
<feature type="transmembrane region" description="Helical" evidence="1">
    <location>
        <begin position="106"/>
        <end position="129"/>
    </location>
</feature>
<evidence type="ECO:0008006" key="4">
    <source>
        <dbReference type="Google" id="ProtNLM"/>
    </source>
</evidence>
<name>A0ABR3AUX4_PHYBL</name>
<reference evidence="2 3" key="1">
    <citation type="submission" date="2024-04" db="EMBL/GenBank/DDBJ databases">
        <title>Symmetric and asymmetric DNA N6-adenine methylation regulates different biological responses in Mucorales.</title>
        <authorList>
            <consortium name="Lawrence Berkeley National Laboratory"/>
            <person name="Lax C."/>
            <person name="Mondo S.J."/>
            <person name="Osorio-Concepcion M."/>
            <person name="Muszewska A."/>
            <person name="Corrochano-Luque M."/>
            <person name="Gutierrez G."/>
            <person name="Riley R."/>
            <person name="Lipzen A."/>
            <person name="Guo J."/>
            <person name="Hundley H."/>
            <person name="Amirebrahimi M."/>
            <person name="Ng V."/>
            <person name="Lorenzo-Gutierrez D."/>
            <person name="Binder U."/>
            <person name="Yang J."/>
            <person name="Song Y."/>
            <person name="Canovas D."/>
            <person name="Navarro E."/>
            <person name="Freitag M."/>
            <person name="Gabaldon T."/>
            <person name="Grigoriev I.V."/>
            <person name="Corrochano L.M."/>
            <person name="Nicolas F.E."/>
            <person name="Garre V."/>
        </authorList>
    </citation>
    <scope>NUCLEOTIDE SEQUENCE [LARGE SCALE GENOMIC DNA]</scope>
    <source>
        <strain evidence="2 3">L51</strain>
    </source>
</reference>
<keyword evidence="1" id="KW-1133">Transmembrane helix</keyword>
<dbReference type="EMBL" id="JBCLYO010000015">
    <property type="protein sequence ID" value="KAL0082557.1"/>
    <property type="molecule type" value="Genomic_DNA"/>
</dbReference>
<keyword evidence="3" id="KW-1185">Reference proteome</keyword>
<evidence type="ECO:0000313" key="2">
    <source>
        <dbReference type="EMBL" id="KAL0082557.1"/>
    </source>
</evidence>
<accession>A0ABR3AUX4</accession>
<evidence type="ECO:0000256" key="1">
    <source>
        <dbReference type="SAM" id="Phobius"/>
    </source>
</evidence>
<proteinExistence type="predicted"/>
<comment type="caution">
    <text evidence="2">The sequence shown here is derived from an EMBL/GenBank/DDBJ whole genome shotgun (WGS) entry which is preliminary data.</text>
</comment>
<feature type="transmembrane region" description="Helical" evidence="1">
    <location>
        <begin position="186"/>
        <end position="206"/>
    </location>
</feature>
<gene>
    <name evidence="2" type="ORF">J3Q64DRAFT_1752064</name>
</gene>